<evidence type="ECO:0008006" key="4">
    <source>
        <dbReference type="Google" id="ProtNLM"/>
    </source>
</evidence>
<name>A0A1I4FUJ9_9RHOB</name>
<keyword evidence="3" id="KW-1185">Reference proteome</keyword>
<accession>A0A1I4FUJ9</accession>
<keyword evidence="1" id="KW-0732">Signal</keyword>
<dbReference type="RefSeq" id="WP_090189356.1">
    <property type="nucleotide sequence ID" value="NZ_CAXIDI010000003.1"/>
</dbReference>
<dbReference type="GeneID" id="97891711"/>
<feature type="signal peptide" evidence="1">
    <location>
        <begin position="1"/>
        <end position="25"/>
    </location>
</feature>
<sequence>MIRHSKTFFYAAIAVASALMAPATAQTQGGAEPQGGQVACAEFLAMEDGEKNTVAAVVEQALDAEIPQPTAEDLAALAAAGIDPAAAVAAAPPEPGETMRVMREACEANAGATIMDALTMPPEGAATSN</sequence>
<dbReference type="AlphaFoldDB" id="A0A1I4FUJ9"/>
<evidence type="ECO:0000313" key="3">
    <source>
        <dbReference type="Proteomes" id="UP000199550"/>
    </source>
</evidence>
<evidence type="ECO:0000256" key="1">
    <source>
        <dbReference type="SAM" id="SignalP"/>
    </source>
</evidence>
<proteinExistence type="predicted"/>
<evidence type="ECO:0000313" key="2">
    <source>
        <dbReference type="EMBL" id="SFL21505.1"/>
    </source>
</evidence>
<dbReference type="Proteomes" id="UP000199550">
    <property type="component" value="Unassembled WGS sequence"/>
</dbReference>
<gene>
    <name evidence="2" type="ORF">SAMN04488004_110136</name>
</gene>
<reference evidence="2 3" key="1">
    <citation type="submission" date="2016-10" db="EMBL/GenBank/DDBJ databases">
        <authorList>
            <person name="de Groot N.N."/>
        </authorList>
    </citation>
    <scope>NUCLEOTIDE SEQUENCE [LARGE SCALE GENOMIC DNA]</scope>
    <source>
        <strain evidence="2 3">DSM 16199</strain>
    </source>
</reference>
<feature type="chain" id="PRO_5011773596" description="HdeA/HdeB family protein" evidence="1">
    <location>
        <begin position="26"/>
        <end position="129"/>
    </location>
</feature>
<organism evidence="2 3">
    <name type="scientific">Loktanella salsilacus</name>
    <dbReference type="NCBI Taxonomy" id="195913"/>
    <lineage>
        <taxon>Bacteria</taxon>
        <taxon>Pseudomonadati</taxon>
        <taxon>Pseudomonadota</taxon>
        <taxon>Alphaproteobacteria</taxon>
        <taxon>Rhodobacterales</taxon>
        <taxon>Roseobacteraceae</taxon>
        <taxon>Loktanella</taxon>
    </lineage>
</organism>
<protein>
    <recommendedName>
        <fullName evidence="4">HdeA/HdeB family protein</fullName>
    </recommendedName>
</protein>
<dbReference type="EMBL" id="FOTF01000010">
    <property type="protein sequence ID" value="SFL21505.1"/>
    <property type="molecule type" value="Genomic_DNA"/>
</dbReference>